<organism evidence="2 3">
    <name type="scientific">Hyphomonas atlantica</name>
    <dbReference type="NCBI Taxonomy" id="1280948"/>
    <lineage>
        <taxon>Bacteria</taxon>
        <taxon>Pseudomonadati</taxon>
        <taxon>Pseudomonadota</taxon>
        <taxon>Alphaproteobacteria</taxon>
        <taxon>Hyphomonadales</taxon>
        <taxon>Hyphomonadaceae</taxon>
        <taxon>Hyphomonas</taxon>
    </lineage>
</organism>
<keyword evidence="1" id="KW-0732">Signal</keyword>
<name>A0A356W6I8_9PROT</name>
<evidence type="ECO:0000313" key="2">
    <source>
        <dbReference type="EMBL" id="HBQ48466.1"/>
    </source>
</evidence>
<reference evidence="2 3" key="1">
    <citation type="journal article" date="2018" name="Nat. Biotechnol.">
        <title>A standardized bacterial taxonomy based on genome phylogeny substantially revises the tree of life.</title>
        <authorList>
            <person name="Parks D.H."/>
            <person name="Chuvochina M."/>
            <person name="Waite D.W."/>
            <person name="Rinke C."/>
            <person name="Skarshewski A."/>
            <person name="Chaumeil P.A."/>
            <person name="Hugenholtz P."/>
        </authorList>
    </citation>
    <scope>NUCLEOTIDE SEQUENCE [LARGE SCALE GENOMIC DNA]</scope>
    <source>
        <strain evidence="2">UBA10378</strain>
    </source>
</reference>
<feature type="signal peptide" evidence="1">
    <location>
        <begin position="1"/>
        <end position="19"/>
    </location>
</feature>
<accession>A0A356W6I8</accession>
<protein>
    <submittedName>
        <fullName evidence="2">Cytochrome C biogenesis protein CcmH</fullName>
    </submittedName>
</protein>
<dbReference type="EMBL" id="DOGS01000125">
    <property type="protein sequence ID" value="HBQ48466.1"/>
    <property type="molecule type" value="Genomic_DNA"/>
</dbReference>
<feature type="chain" id="PRO_5016890715" evidence="1">
    <location>
        <begin position="20"/>
        <end position="41"/>
    </location>
</feature>
<gene>
    <name evidence="2" type="ORF">DD728_06220</name>
</gene>
<proteinExistence type="predicted"/>
<evidence type="ECO:0000313" key="3">
    <source>
        <dbReference type="Proteomes" id="UP000263957"/>
    </source>
</evidence>
<dbReference type="AlphaFoldDB" id="A0A356W6I8"/>
<feature type="non-terminal residue" evidence="2">
    <location>
        <position position="41"/>
    </location>
</feature>
<comment type="caution">
    <text evidence="2">The sequence shown here is derived from an EMBL/GenBank/DDBJ whole genome shotgun (WGS) entry which is preliminary data.</text>
</comment>
<evidence type="ECO:0000256" key="1">
    <source>
        <dbReference type="SAM" id="SignalP"/>
    </source>
</evidence>
<sequence>MKQIIIILISVLLAGAAFADDVALDDPQQEARAQDLMRELR</sequence>
<dbReference type="Proteomes" id="UP000263957">
    <property type="component" value="Unassembled WGS sequence"/>
</dbReference>